<keyword evidence="2" id="KW-1185">Reference proteome</keyword>
<name>A0ABP6S954_9ACTN</name>
<comment type="caution">
    <text evidence="1">The sequence shown here is derived from an EMBL/GenBank/DDBJ whole genome shotgun (WGS) entry which is preliminary data.</text>
</comment>
<organism evidence="1 2">
    <name type="scientific">Streptomyces sannanensis</name>
    <dbReference type="NCBI Taxonomy" id="285536"/>
    <lineage>
        <taxon>Bacteria</taxon>
        <taxon>Bacillati</taxon>
        <taxon>Actinomycetota</taxon>
        <taxon>Actinomycetes</taxon>
        <taxon>Kitasatosporales</taxon>
        <taxon>Streptomycetaceae</taxon>
        <taxon>Streptomyces</taxon>
    </lineage>
</organism>
<dbReference type="Proteomes" id="UP001499990">
    <property type="component" value="Unassembled WGS sequence"/>
</dbReference>
<evidence type="ECO:0000313" key="1">
    <source>
        <dbReference type="EMBL" id="GAA3371272.1"/>
    </source>
</evidence>
<accession>A0ABP6S954</accession>
<reference evidence="2" key="1">
    <citation type="journal article" date="2019" name="Int. J. Syst. Evol. Microbiol.">
        <title>The Global Catalogue of Microorganisms (GCM) 10K type strain sequencing project: providing services to taxonomists for standard genome sequencing and annotation.</title>
        <authorList>
            <consortium name="The Broad Institute Genomics Platform"/>
            <consortium name="The Broad Institute Genome Sequencing Center for Infectious Disease"/>
            <person name="Wu L."/>
            <person name="Ma J."/>
        </authorList>
    </citation>
    <scope>NUCLEOTIDE SEQUENCE [LARGE SCALE GENOMIC DNA]</scope>
    <source>
        <strain evidence="2">JCM 9651</strain>
    </source>
</reference>
<gene>
    <name evidence="1" type="ORF">GCM10020367_21270</name>
</gene>
<dbReference type="EMBL" id="BAAAYL010000001">
    <property type="protein sequence ID" value="GAA3371272.1"/>
    <property type="molecule type" value="Genomic_DNA"/>
</dbReference>
<evidence type="ECO:0000313" key="2">
    <source>
        <dbReference type="Proteomes" id="UP001499990"/>
    </source>
</evidence>
<sequence length="64" mass="7265">MTSRTDTPPRRHADGTTYRIKRPCNGCGQKLRDANEAEILAVVEGRTLPDVRHECPNCRSQETR</sequence>
<dbReference type="RefSeq" id="WP_345036046.1">
    <property type="nucleotide sequence ID" value="NZ_BAAAYL010000001.1"/>
</dbReference>
<proteinExistence type="predicted"/>
<evidence type="ECO:0008006" key="3">
    <source>
        <dbReference type="Google" id="ProtNLM"/>
    </source>
</evidence>
<protein>
    <recommendedName>
        <fullName evidence="3">Small CPxCG-related zinc finger protein</fullName>
    </recommendedName>
</protein>